<dbReference type="PRINTS" id="PR00080">
    <property type="entry name" value="SDRFAMILY"/>
</dbReference>
<evidence type="ECO:0000313" key="4">
    <source>
        <dbReference type="EMBL" id="SDK34122.1"/>
    </source>
</evidence>
<evidence type="ECO:0000256" key="2">
    <source>
        <dbReference type="ARBA" id="ARBA00023002"/>
    </source>
</evidence>
<dbReference type="SUPFAM" id="SSF51735">
    <property type="entry name" value="NAD(P)-binding Rossmann-fold domains"/>
    <property type="match status" value="1"/>
</dbReference>
<dbReference type="Gene3D" id="3.40.50.720">
    <property type="entry name" value="NAD(P)-binding Rossmann-like Domain"/>
    <property type="match status" value="1"/>
</dbReference>
<dbReference type="GO" id="GO:0016491">
    <property type="term" value="F:oxidoreductase activity"/>
    <property type="evidence" value="ECO:0007669"/>
    <property type="project" value="UniProtKB-KW"/>
</dbReference>
<dbReference type="PANTHER" id="PTHR44196:SF1">
    <property type="entry name" value="DEHYDROGENASE_REDUCTASE SDR FAMILY MEMBER 7B"/>
    <property type="match status" value="1"/>
</dbReference>
<dbReference type="OrthoDB" id="9775296at2"/>
<dbReference type="InterPro" id="IPR002347">
    <property type="entry name" value="SDR_fam"/>
</dbReference>
<evidence type="ECO:0000256" key="1">
    <source>
        <dbReference type="ARBA" id="ARBA00006484"/>
    </source>
</evidence>
<organism evidence="4 5">
    <name type="scientific">Sediminibacillus albus</name>
    <dbReference type="NCBI Taxonomy" id="407036"/>
    <lineage>
        <taxon>Bacteria</taxon>
        <taxon>Bacillati</taxon>
        <taxon>Bacillota</taxon>
        <taxon>Bacilli</taxon>
        <taxon>Bacillales</taxon>
        <taxon>Bacillaceae</taxon>
        <taxon>Sediminibacillus</taxon>
    </lineage>
</organism>
<sequence length="219" mass="23803">MGVVAITGAGSGLGRALAHKYRAAGNTIYLLGRDEQKLLLVQNEIRSSGGSAETVACDITEPASVSIAFEQFDQLDLLINNAGMGIFGALSTYSPDEIDQVIDTNIKGTIHVTQYALPLLEQSNGRIINIISTAGLRGKTNESVYCASKFAVRGFTESLQKEWESKSVSITAAYMGGMNTPFWENSEHVSNPENFPSPDQAAEQIFNQDDRRTEIHIEK</sequence>
<dbReference type="Proteomes" id="UP000198694">
    <property type="component" value="Unassembled WGS sequence"/>
</dbReference>
<dbReference type="RefSeq" id="WP_093215382.1">
    <property type="nucleotide sequence ID" value="NZ_FNFL01000005.1"/>
</dbReference>
<dbReference type="InterPro" id="IPR036291">
    <property type="entry name" value="NAD(P)-bd_dom_sf"/>
</dbReference>
<dbReference type="GO" id="GO:0016020">
    <property type="term" value="C:membrane"/>
    <property type="evidence" value="ECO:0007669"/>
    <property type="project" value="TreeGrafter"/>
</dbReference>
<gene>
    <name evidence="4" type="ORF">SAMN05216243_2793</name>
</gene>
<dbReference type="PROSITE" id="PS00061">
    <property type="entry name" value="ADH_SHORT"/>
    <property type="match status" value="1"/>
</dbReference>
<dbReference type="STRING" id="407036.SAMN05216243_2793"/>
<keyword evidence="5" id="KW-1185">Reference proteome</keyword>
<dbReference type="Pfam" id="PF00106">
    <property type="entry name" value="adh_short"/>
    <property type="match status" value="1"/>
</dbReference>
<evidence type="ECO:0000313" key="5">
    <source>
        <dbReference type="Proteomes" id="UP000198694"/>
    </source>
</evidence>
<dbReference type="InterPro" id="IPR020904">
    <property type="entry name" value="Sc_DH/Rdtase_CS"/>
</dbReference>
<reference evidence="4 5" key="1">
    <citation type="submission" date="2016-10" db="EMBL/GenBank/DDBJ databases">
        <authorList>
            <person name="de Groot N.N."/>
        </authorList>
    </citation>
    <scope>NUCLEOTIDE SEQUENCE [LARGE SCALE GENOMIC DNA]</scope>
    <source>
        <strain evidence="4 5">CGMCC 1.6502</strain>
    </source>
</reference>
<keyword evidence="2" id="KW-0560">Oxidoreductase</keyword>
<dbReference type="PANTHER" id="PTHR44196">
    <property type="entry name" value="DEHYDROGENASE/REDUCTASE SDR FAMILY MEMBER 7B"/>
    <property type="match status" value="1"/>
</dbReference>
<proteinExistence type="inferred from homology"/>
<evidence type="ECO:0000256" key="3">
    <source>
        <dbReference type="RuleBase" id="RU000363"/>
    </source>
</evidence>
<dbReference type="AlphaFoldDB" id="A0A1G9B3I6"/>
<dbReference type="EMBL" id="FNFL01000005">
    <property type="protein sequence ID" value="SDK34122.1"/>
    <property type="molecule type" value="Genomic_DNA"/>
</dbReference>
<dbReference type="PRINTS" id="PR00081">
    <property type="entry name" value="GDHRDH"/>
</dbReference>
<protein>
    <submittedName>
        <fullName evidence="4">Short-chain dehydrogenase</fullName>
    </submittedName>
</protein>
<comment type="similarity">
    <text evidence="1 3">Belongs to the short-chain dehydrogenases/reductases (SDR) family.</text>
</comment>
<name>A0A1G9B3I6_9BACI</name>
<accession>A0A1G9B3I6</accession>